<protein>
    <submittedName>
        <fullName evidence="1">Polyhydroxyalkanoic acid synthase</fullName>
    </submittedName>
</protein>
<evidence type="ECO:0000313" key="2">
    <source>
        <dbReference type="Proteomes" id="UP000245926"/>
    </source>
</evidence>
<reference evidence="2" key="1">
    <citation type="submission" date="2018-05" db="EMBL/GenBank/DDBJ databases">
        <title>Complete Genome Sequence of Methylobacterium sp. 17SD2-17.</title>
        <authorList>
            <person name="Srinivasan S."/>
        </authorList>
    </citation>
    <scope>NUCLEOTIDE SEQUENCE [LARGE SCALE GENOMIC DNA]</scope>
    <source>
        <strain evidence="2">17SD2-17</strain>
    </source>
</reference>
<dbReference type="RefSeq" id="WP_109890859.1">
    <property type="nucleotide sequence ID" value="NZ_CP029550.1"/>
</dbReference>
<dbReference type="KEGG" id="mets:DK389_15470"/>
<dbReference type="Proteomes" id="UP000245926">
    <property type="component" value="Chromosome"/>
</dbReference>
<dbReference type="OrthoDB" id="8853368at2"/>
<accession>A0A2U8W7T0</accession>
<evidence type="ECO:0000313" key="1">
    <source>
        <dbReference type="EMBL" id="AWN41648.1"/>
    </source>
</evidence>
<name>A0A2U8W7T0_9HYPH</name>
<dbReference type="EMBL" id="CP029550">
    <property type="protein sequence ID" value="AWN41648.1"/>
    <property type="molecule type" value="Genomic_DNA"/>
</dbReference>
<gene>
    <name evidence="1" type="ORF">DK389_15470</name>
</gene>
<dbReference type="AlphaFoldDB" id="A0A2U8W7T0"/>
<dbReference type="InterPro" id="IPR013433">
    <property type="entry name" value="PHA_gran_rgn"/>
</dbReference>
<dbReference type="Pfam" id="PF09650">
    <property type="entry name" value="PHA_gran_rgn"/>
    <property type="match status" value="1"/>
</dbReference>
<sequence>MAKPLIVEIPHELGRDEARRRIETGVEQGRALLGKSGVTIGNLAWTGDRLDFALSALTQSVDGQIDVGQDSVRVEVRLPLLLALFAEKIRKSLGKEGNLLLTKK</sequence>
<proteinExistence type="predicted"/>
<organism evidence="1 2">
    <name type="scientific">Methylobacterium durans</name>
    <dbReference type="NCBI Taxonomy" id="2202825"/>
    <lineage>
        <taxon>Bacteria</taxon>
        <taxon>Pseudomonadati</taxon>
        <taxon>Pseudomonadota</taxon>
        <taxon>Alphaproteobacteria</taxon>
        <taxon>Hyphomicrobiales</taxon>
        <taxon>Methylobacteriaceae</taxon>
        <taxon>Methylobacterium</taxon>
    </lineage>
</organism>
<keyword evidence="2" id="KW-1185">Reference proteome</keyword>